<dbReference type="Proteomes" id="UP001497516">
    <property type="component" value="Chromosome 10"/>
</dbReference>
<dbReference type="EMBL" id="OZ034814">
    <property type="protein sequence ID" value="CAL1360156.1"/>
    <property type="molecule type" value="Genomic_DNA"/>
</dbReference>
<feature type="region of interest" description="Disordered" evidence="1">
    <location>
        <begin position="1"/>
        <end position="99"/>
    </location>
</feature>
<name>A0AAV2CVN1_9ROSI</name>
<gene>
    <name evidence="2" type="ORF">LTRI10_LOCUS7610</name>
</gene>
<evidence type="ECO:0000313" key="3">
    <source>
        <dbReference type="Proteomes" id="UP001497516"/>
    </source>
</evidence>
<sequence>MQPAQSMEVEEAGKLENSQDSGTAGVPAYCANLPVRSPRWFPVPKSPKVRLARGSRNRTPKKNSTAAGRALSTVPDRGAGDGKGRGQARAAAAGPMTRSVLVGVSHDREDSMKAARAEDARAPVACEEQAHPAAAGAKAHRRRLILSDSEDETMERPSVDPPKLKKKGKAGMGGRMRLLKVAAKDVNMDGLNMARHHNSPPASGQVDTRLAESDKKKQGWMWRGEGASYDTRRWWLRKEYIACQLRQVLRLAILWMVRWPNPPPVLWWIRQHPCRRRRTISLRLKAESLHVTWAILAPCTGGSSRL</sequence>
<feature type="compositionally biased region" description="Basic residues" evidence="1">
    <location>
        <begin position="47"/>
        <end position="61"/>
    </location>
</feature>
<feature type="region of interest" description="Disordered" evidence="1">
    <location>
        <begin position="146"/>
        <end position="171"/>
    </location>
</feature>
<evidence type="ECO:0000313" key="2">
    <source>
        <dbReference type="EMBL" id="CAL1360156.1"/>
    </source>
</evidence>
<accession>A0AAV2CVN1</accession>
<protein>
    <submittedName>
        <fullName evidence="2">Uncharacterized protein</fullName>
    </submittedName>
</protein>
<organism evidence="2 3">
    <name type="scientific">Linum trigynum</name>
    <dbReference type="NCBI Taxonomy" id="586398"/>
    <lineage>
        <taxon>Eukaryota</taxon>
        <taxon>Viridiplantae</taxon>
        <taxon>Streptophyta</taxon>
        <taxon>Embryophyta</taxon>
        <taxon>Tracheophyta</taxon>
        <taxon>Spermatophyta</taxon>
        <taxon>Magnoliopsida</taxon>
        <taxon>eudicotyledons</taxon>
        <taxon>Gunneridae</taxon>
        <taxon>Pentapetalae</taxon>
        <taxon>rosids</taxon>
        <taxon>fabids</taxon>
        <taxon>Malpighiales</taxon>
        <taxon>Linaceae</taxon>
        <taxon>Linum</taxon>
    </lineage>
</organism>
<keyword evidence="3" id="KW-1185">Reference proteome</keyword>
<proteinExistence type="predicted"/>
<evidence type="ECO:0000256" key="1">
    <source>
        <dbReference type="SAM" id="MobiDB-lite"/>
    </source>
</evidence>
<dbReference type="AlphaFoldDB" id="A0AAV2CVN1"/>
<reference evidence="2 3" key="1">
    <citation type="submission" date="2024-04" db="EMBL/GenBank/DDBJ databases">
        <authorList>
            <person name="Fracassetti M."/>
        </authorList>
    </citation>
    <scope>NUCLEOTIDE SEQUENCE [LARGE SCALE GENOMIC DNA]</scope>
</reference>